<reference evidence="1 2" key="1">
    <citation type="submission" date="2015-08" db="EMBL/GenBank/DDBJ databases">
        <title>Next Generation Sequencing and Analysis of the Genome of Puccinia sorghi L Schw, the Causal Agent of Maize Common Rust.</title>
        <authorList>
            <person name="Rochi L."/>
            <person name="Burguener G."/>
            <person name="Darino M."/>
            <person name="Turjanski A."/>
            <person name="Kreff E."/>
            <person name="Dieguez M.J."/>
            <person name="Sacco F."/>
        </authorList>
    </citation>
    <scope>NUCLEOTIDE SEQUENCE [LARGE SCALE GENOMIC DNA]</scope>
    <source>
        <strain evidence="1 2">RO10H11247</strain>
    </source>
</reference>
<dbReference type="EMBL" id="LAVV01000554">
    <property type="protein sequence ID" value="KNZ64267.1"/>
    <property type="molecule type" value="Genomic_DNA"/>
</dbReference>
<evidence type="ECO:0000313" key="1">
    <source>
        <dbReference type="EMBL" id="KNZ64267.1"/>
    </source>
</evidence>
<accession>A0A0L6VUF2</accession>
<dbReference type="VEuPathDB" id="FungiDB:VP01_1049g2"/>
<evidence type="ECO:0000313" key="2">
    <source>
        <dbReference type="Proteomes" id="UP000037035"/>
    </source>
</evidence>
<comment type="caution">
    <text evidence="1">The sequence shown here is derived from an EMBL/GenBank/DDBJ whole genome shotgun (WGS) entry which is preliminary data.</text>
</comment>
<protein>
    <submittedName>
        <fullName evidence="1">Putative signal peptide protein</fullName>
    </submittedName>
</protein>
<keyword evidence="2" id="KW-1185">Reference proteome</keyword>
<dbReference type="Proteomes" id="UP000037035">
    <property type="component" value="Unassembled WGS sequence"/>
</dbReference>
<gene>
    <name evidence="1" type="ORF">VP01_1049g2</name>
</gene>
<dbReference type="AlphaFoldDB" id="A0A0L6VUF2"/>
<sequence>MYGVVFNLGIWYFSYIILLHSRDGNIPGVYLPISLRKTKYLKLVQGGSWRYCSCSNGCSNGMLFASCRRGERGKVARRRVRRQADQFSRLFPDSKTRFASMHHGRRRTRARLARCGVVSQPVQPAMQAQERLQADWADGEVRGMETTFRGCASCSERTKGIQCALTAWLPKVIVKTPAHSAVTLFFSFKVSLTSCFSHLLPHSSPHPHVSRTFRLVLCCSRPLVVISDTSLVHNKVGSLLLTSTGMGFDTVSSGVGALWVKLDRGIGGDRSHPSKLKNKKVSCFGLCCRCLYGLKERRKQVAQKMKTEKMDNPLLKLFGIDSLVLHSEHRAAGSVKEHREAFTD</sequence>
<name>A0A0L6VUF2_9BASI</name>
<proteinExistence type="predicted"/>
<organism evidence="1 2">
    <name type="scientific">Puccinia sorghi</name>
    <dbReference type="NCBI Taxonomy" id="27349"/>
    <lineage>
        <taxon>Eukaryota</taxon>
        <taxon>Fungi</taxon>
        <taxon>Dikarya</taxon>
        <taxon>Basidiomycota</taxon>
        <taxon>Pucciniomycotina</taxon>
        <taxon>Pucciniomycetes</taxon>
        <taxon>Pucciniales</taxon>
        <taxon>Pucciniaceae</taxon>
        <taxon>Puccinia</taxon>
    </lineage>
</organism>